<evidence type="ECO:0000256" key="1">
    <source>
        <dbReference type="SAM" id="Coils"/>
    </source>
</evidence>
<feature type="region of interest" description="Disordered" evidence="2">
    <location>
        <begin position="339"/>
        <end position="384"/>
    </location>
</feature>
<feature type="compositionally biased region" description="Basic and acidic residues" evidence="2">
    <location>
        <begin position="358"/>
        <end position="380"/>
    </location>
</feature>
<name>A0A8B9NQW4_9AVES</name>
<reference evidence="3" key="2">
    <citation type="submission" date="2025-09" db="UniProtKB">
        <authorList>
            <consortium name="Ensembl"/>
        </authorList>
    </citation>
    <scope>IDENTIFICATION</scope>
</reference>
<dbReference type="GO" id="GO:0005813">
    <property type="term" value="C:centrosome"/>
    <property type="evidence" value="ECO:0007669"/>
    <property type="project" value="TreeGrafter"/>
</dbReference>
<reference evidence="3" key="1">
    <citation type="submission" date="2025-08" db="UniProtKB">
        <authorList>
            <consortium name="Ensembl"/>
        </authorList>
    </citation>
    <scope>IDENTIFICATION</scope>
</reference>
<feature type="compositionally biased region" description="Basic and acidic residues" evidence="2">
    <location>
        <begin position="25"/>
        <end position="37"/>
    </location>
</feature>
<feature type="compositionally biased region" description="Basic residues" evidence="2">
    <location>
        <begin position="347"/>
        <end position="357"/>
    </location>
</feature>
<organism evidence="3 4">
    <name type="scientific">Accipiter nisus</name>
    <name type="common">Eurasian sparrowhawk</name>
    <dbReference type="NCBI Taxonomy" id="211598"/>
    <lineage>
        <taxon>Eukaryota</taxon>
        <taxon>Metazoa</taxon>
        <taxon>Chordata</taxon>
        <taxon>Craniata</taxon>
        <taxon>Vertebrata</taxon>
        <taxon>Euteleostomi</taxon>
        <taxon>Archelosauria</taxon>
        <taxon>Archosauria</taxon>
        <taxon>Dinosauria</taxon>
        <taxon>Saurischia</taxon>
        <taxon>Theropoda</taxon>
        <taxon>Coelurosauria</taxon>
        <taxon>Aves</taxon>
        <taxon>Neognathae</taxon>
        <taxon>Neoaves</taxon>
        <taxon>Telluraves</taxon>
        <taxon>Accipitrimorphae</taxon>
        <taxon>Accipitriformes</taxon>
        <taxon>Accipitridae</taxon>
        <taxon>Accipitrinae</taxon>
        <taxon>Accipiter</taxon>
    </lineage>
</organism>
<accession>A0A8B9NQW4</accession>
<keyword evidence="1" id="KW-0175">Coiled coil</keyword>
<feature type="coiled-coil region" evidence="1">
    <location>
        <begin position="389"/>
        <end position="422"/>
    </location>
</feature>
<dbReference type="PANTHER" id="PTHR14817:SF2">
    <property type="entry name" value="COILED-COIL DOMAIN-CONTAINING PROTEIN 15"/>
    <property type="match status" value="1"/>
</dbReference>
<protein>
    <recommendedName>
        <fullName evidence="5">Coiled-coil domain containing 15</fullName>
    </recommendedName>
</protein>
<dbReference type="Proteomes" id="UP000694541">
    <property type="component" value="Unplaced"/>
</dbReference>
<evidence type="ECO:0000313" key="4">
    <source>
        <dbReference type="Proteomes" id="UP000694541"/>
    </source>
</evidence>
<evidence type="ECO:0000313" key="3">
    <source>
        <dbReference type="Ensembl" id="ENSANIP00000026448.1"/>
    </source>
</evidence>
<dbReference type="Ensembl" id="ENSANIT00000027320.1">
    <property type="protein sequence ID" value="ENSANIP00000026448.1"/>
    <property type="gene ID" value="ENSANIG00000017739.1"/>
</dbReference>
<evidence type="ECO:0000256" key="2">
    <source>
        <dbReference type="SAM" id="MobiDB-lite"/>
    </source>
</evidence>
<feature type="region of interest" description="Disordered" evidence="2">
    <location>
        <begin position="1"/>
        <end position="49"/>
    </location>
</feature>
<evidence type="ECO:0008006" key="5">
    <source>
        <dbReference type="Google" id="ProtNLM"/>
    </source>
</evidence>
<proteinExistence type="predicted"/>
<dbReference type="InterPro" id="IPR037693">
    <property type="entry name" value="CCDC15"/>
</dbReference>
<dbReference type="AlphaFoldDB" id="A0A8B9NQW4"/>
<sequence length="503" mass="57495">MKGQEVPEGAQGGQTRRGAGMLPPSKERLRGTGERLGGRQARPPRQSWRVLAERNQSVAPVGVWVESAPGQPEESLAFASAFQVEEELKEHQREKAASLRRFQGEVKQRVNQQVRMRRKQQLQKSYEAAERESCIAMQYSDSALRLTPRKNTCLFRSHPAPAICGPGAHTLPAQQQGMQSEPFQRQAAKLSKTMKQVRHRLASCKTVPQGAGPPELPGSIWRREKPESCKTAVVPAEDESEELLLAGHHDLPAELQDQGTAPHQAEQDDDFYIKIEFEKFCDGSVKDSSLPEPPERLHTNYQAPLVLWAGADQEETKKQRQYEYLRYRRLFMNIEREQVKEQQRQKERQKRITKIKSKKENQRWVEEQRMQETAEQREPSPGEGACETLAQLKLEERRAKKVKEKQQRNKEYVRYIEALRAQMREKIKLYNIDLPPLCSCGSDFWDSHPDTCANNCIFYKNHKAYSHALQSVVSSCEPADGSPSVRLQLRDLAALCARSGKHL</sequence>
<keyword evidence="4" id="KW-1185">Reference proteome</keyword>
<dbReference type="PANTHER" id="PTHR14817">
    <property type="entry name" value="COILED-COIL DOMAIN-CONTAINING PROTEIN 15"/>
    <property type="match status" value="1"/>
</dbReference>